<gene>
    <name evidence="1" type="primary">fbpA</name>
    <name evidence="1" type="ORF">GH741_16780</name>
</gene>
<dbReference type="RefSeq" id="WP_153737905.1">
    <property type="nucleotide sequence ID" value="NZ_WJNG01000015.1"/>
</dbReference>
<keyword evidence="2" id="KW-1185">Reference proteome</keyword>
<sequence>MSYLRAAVDQRKSILIKKLIQAGVYNHADTTIYSKTITELELEYKQNGLNKKEFM</sequence>
<dbReference type="Pfam" id="PF13076">
    <property type="entry name" value="Fur_reg_FbpA"/>
    <property type="match status" value="1"/>
</dbReference>
<evidence type="ECO:0000313" key="2">
    <source>
        <dbReference type="Proteomes" id="UP000799092"/>
    </source>
</evidence>
<proteinExistence type="predicted"/>
<evidence type="ECO:0000313" key="1">
    <source>
        <dbReference type="EMBL" id="MRH44301.1"/>
    </source>
</evidence>
<name>A0A6A8DKJ8_9BACI</name>
<dbReference type="EMBL" id="WJNG01000015">
    <property type="protein sequence ID" value="MRH44301.1"/>
    <property type="molecule type" value="Genomic_DNA"/>
</dbReference>
<dbReference type="OrthoDB" id="2971629at2"/>
<dbReference type="InterPro" id="IPR025072">
    <property type="entry name" value="Fur_reg_FbpA"/>
</dbReference>
<comment type="caution">
    <text evidence="1">The sequence shown here is derived from an EMBL/GenBank/DDBJ whole genome shotgun (WGS) entry which is preliminary data.</text>
</comment>
<reference evidence="1" key="1">
    <citation type="submission" date="2019-11" db="EMBL/GenBank/DDBJ databases">
        <authorList>
            <person name="Li J."/>
        </authorList>
    </citation>
    <scope>NUCLEOTIDE SEQUENCE</scope>
    <source>
        <strain evidence="1">B6B</strain>
    </source>
</reference>
<dbReference type="AlphaFoldDB" id="A0A6A8DKJ8"/>
<protein>
    <submittedName>
        <fullName evidence="1">Fur-regulated basic protein FbpA</fullName>
    </submittedName>
</protein>
<accession>A0A6A8DKJ8</accession>
<dbReference type="Proteomes" id="UP000799092">
    <property type="component" value="Unassembled WGS sequence"/>
</dbReference>
<organism evidence="1 2">
    <name type="scientific">Aquibacillus halophilus</name>
    <dbReference type="NCBI Taxonomy" id="930132"/>
    <lineage>
        <taxon>Bacteria</taxon>
        <taxon>Bacillati</taxon>
        <taxon>Bacillota</taxon>
        <taxon>Bacilli</taxon>
        <taxon>Bacillales</taxon>
        <taxon>Bacillaceae</taxon>
        <taxon>Aquibacillus</taxon>
    </lineage>
</organism>